<feature type="transmembrane region" description="Helical" evidence="1">
    <location>
        <begin position="47"/>
        <end position="68"/>
    </location>
</feature>
<dbReference type="InterPro" id="IPR045629">
    <property type="entry name" value="DUF6232"/>
</dbReference>
<gene>
    <name evidence="2" type="ORF">Drose_35630</name>
</gene>
<evidence type="ECO:0000313" key="3">
    <source>
        <dbReference type="Proteomes" id="UP001058271"/>
    </source>
</evidence>
<proteinExistence type="predicted"/>
<keyword evidence="1" id="KW-0812">Transmembrane</keyword>
<dbReference type="RefSeq" id="WP_260725643.1">
    <property type="nucleotide sequence ID" value="NZ_BAAABS010000068.1"/>
</dbReference>
<organism evidence="2 3">
    <name type="scientific">Dactylosporangium roseum</name>
    <dbReference type="NCBI Taxonomy" id="47989"/>
    <lineage>
        <taxon>Bacteria</taxon>
        <taxon>Bacillati</taxon>
        <taxon>Actinomycetota</taxon>
        <taxon>Actinomycetes</taxon>
        <taxon>Micromonosporales</taxon>
        <taxon>Micromonosporaceae</taxon>
        <taxon>Dactylosporangium</taxon>
    </lineage>
</organism>
<protein>
    <submittedName>
        <fullName evidence="2">Uncharacterized protein</fullName>
    </submittedName>
</protein>
<keyword evidence="1" id="KW-0472">Membrane</keyword>
<keyword evidence="1" id="KW-1133">Transmembrane helix</keyword>
<accession>A0ABY5Z3V4</accession>
<dbReference type="Proteomes" id="UP001058271">
    <property type="component" value="Chromosome"/>
</dbReference>
<evidence type="ECO:0000256" key="1">
    <source>
        <dbReference type="SAM" id="Phobius"/>
    </source>
</evidence>
<sequence length="158" mass="17037">MPTVFYQGHDVVITDDVFAIWKPDPQVYDLEALEGVRVEHDDCRPALFAFLVVGTLAAVGAVAGWSLVHGPGGYLVAAVVIAVPPVAGRALRILGPVTWSLKAIYSGAEVTLFASTNAIVFNRVRRSLLRAFAANAASVERLDRAGYGEAFRRLDRTL</sequence>
<evidence type="ECO:0000313" key="2">
    <source>
        <dbReference type="EMBL" id="UWZ36319.1"/>
    </source>
</evidence>
<feature type="transmembrane region" description="Helical" evidence="1">
    <location>
        <begin position="74"/>
        <end position="94"/>
    </location>
</feature>
<keyword evidence="3" id="KW-1185">Reference proteome</keyword>
<dbReference type="Pfam" id="PF19744">
    <property type="entry name" value="DUF6232"/>
    <property type="match status" value="1"/>
</dbReference>
<dbReference type="EMBL" id="CP073721">
    <property type="protein sequence ID" value="UWZ36319.1"/>
    <property type="molecule type" value="Genomic_DNA"/>
</dbReference>
<reference evidence="2" key="1">
    <citation type="submission" date="2021-04" db="EMBL/GenBank/DDBJ databases">
        <title>Biosynthetic gene clusters of Dactylosporangioum roseum.</title>
        <authorList>
            <person name="Hartkoorn R.C."/>
            <person name="Beaudoing E."/>
            <person name="Hot D."/>
            <person name="Moureu S."/>
        </authorList>
    </citation>
    <scope>NUCLEOTIDE SEQUENCE</scope>
    <source>
        <strain evidence="2">NRRL B-16295</strain>
    </source>
</reference>
<name>A0ABY5Z3V4_9ACTN</name>